<evidence type="ECO:0000256" key="1">
    <source>
        <dbReference type="ARBA" id="ARBA00004651"/>
    </source>
</evidence>
<feature type="transmembrane region" description="Helical" evidence="7">
    <location>
        <begin position="73"/>
        <end position="92"/>
    </location>
</feature>
<organism evidence="8 9">
    <name type="scientific">Pacificimonas flava</name>
    <dbReference type="NCBI Taxonomy" id="1234595"/>
    <lineage>
        <taxon>Bacteria</taxon>
        <taxon>Pseudomonadati</taxon>
        <taxon>Pseudomonadota</taxon>
        <taxon>Alphaproteobacteria</taxon>
        <taxon>Sphingomonadales</taxon>
        <taxon>Sphingosinicellaceae</taxon>
        <taxon>Pacificimonas</taxon>
    </lineage>
</organism>
<dbReference type="InterPro" id="IPR005614">
    <property type="entry name" value="NrfD-like"/>
</dbReference>
<dbReference type="EMBL" id="AMRV01000001">
    <property type="protein sequence ID" value="EMD84468.1"/>
    <property type="molecule type" value="Genomic_DNA"/>
</dbReference>
<protein>
    <submittedName>
        <fullName evidence="8">Molybdopterin oxidoreductase</fullName>
    </submittedName>
</protein>
<dbReference type="PANTHER" id="PTHR43044:SF2">
    <property type="entry name" value="POLYSULPHIDE REDUCTASE NRFD"/>
    <property type="match status" value="1"/>
</dbReference>
<dbReference type="Pfam" id="PF03916">
    <property type="entry name" value="NrfD"/>
    <property type="match status" value="1"/>
</dbReference>
<feature type="transmembrane region" description="Helical" evidence="7">
    <location>
        <begin position="215"/>
        <end position="237"/>
    </location>
</feature>
<feature type="transmembrane region" description="Helical" evidence="7">
    <location>
        <begin position="154"/>
        <end position="179"/>
    </location>
</feature>
<feature type="transmembrane region" description="Helical" evidence="7">
    <location>
        <begin position="249"/>
        <end position="271"/>
    </location>
</feature>
<evidence type="ECO:0000256" key="4">
    <source>
        <dbReference type="ARBA" id="ARBA00022692"/>
    </source>
</evidence>
<feature type="transmembrane region" description="Helical" evidence="7">
    <location>
        <begin position="31"/>
        <end position="53"/>
    </location>
</feature>
<keyword evidence="3" id="KW-1003">Cell membrane</keyword>
<proteinExistence type="inferred from homology"/>
<keyword evidence="6 7" id="KW-0472">Membrane</keyword>
<comment type="subcellular location">
    <subcellularLocation>
        <location evidence="1">Cell membrane</location>
        <topology evidence="1">Multi-pass membrane protein</topology>
    </subcellularLocation>
</comment>
<feature type="transmembrane region" description="Helical" evidence="7">
    <location>
        <begin position="402"/>
        <end position="423"/>
    </location>
</feature>
<evidence type="ECO:0000256" key="3">
    <source>
        <dbReference type="ARBA" id="ARBA00022475"/>
    </source>
</evidence>
<comment type="similarity">
    <text evidence="2">Belongs to the NrfD family.</text>
</comment>
<evidence type="ECO:0000256" key="2">
    <source>
        <dbReference type="ARBA" id="ARBA00008929"/>
    </source>
</evidence>
<dbReference type="GO" id="GO:0005886">
    <property type="term" value="C:plasma membrane"/>
    <property type="evidence" value="ECO:0007669"/>
    <property type="project" value="UniProtKB-SubCell"/>
</dbReference>
<dbReference type="AlphaFoldDB" id="M2U901"/>
<evidence type="ECO:0000256" key="6">
    <source>
        <dbReference type="ARBA" id="ARBA00023136"/>
    </source>
</evidence>
<reference evidence="8 9" key="1">
    <citation type="journal article" date="2013" name="Genome Announc.">
        <title>Draft Genome Sequence of Strain JLT2015T, Belonging to the Family Sphingomonadaceae of the Alphaproteobacteria.</title>
        <authorList>
            <person name="Tang K."/>
            <person name="Liu K."/>
            <person name="Li S."/>
            <person name="Jiao N."/>
        </authorList>
    </citation>
    <scope>NUCLEOTIDE SEQUENCE [LARGE SCALE GENOMIC DNA]</scope>
    <source>
        <strain evidence="8 9">JLT2015</strain>
    </source>
</reference>
<feature type="transmembrane region" description="Helical" evidence="7">
    <location>
        <begin position="104"/>
        <end position="122"/>
    </location>
</feature>
<keyword evidence="5 7" id="KW-1133">Transmembrane helix</keyword>
<feature type="transmembrane region" description="Helical" evidence="7">
    <location>
        <begin position="357"/>
        <end position="373"/>
    </location>
</feature>
<evidence type="ECO:0000313" key="9">
    <source>
        <dbReference type="Proteomes" id="UP000011717"/>
    </source>
</evidence>
<evidence type="ECO:0000256" key="5">
    <source>
        <dbReference type="ARBA" id="ARBA00022989"/>
    </source>
</evidence>
<sequence length="441" mass="48827">MAEPLRHPEEAPIGPVLRPPLARRFGPWWRFWFGLSLCGLLLFVVGLLIPLWAGIGSWGVGIPHVWGFGIANYAWWIGIANGASLFAAILVLRQHNLRTAINRFAEAIAVAAVFAAALYPVVHLGRPFSSYWMFPYPATTGLWPQFLSPLTWDFWAILSHLLVTTTFWYVGLVPDLATLRDKAKNRPLKRFYCLLALGWRGSIRQWAFHQRAHRLTALTVIPMLFVMQSAVAFMFASTLVPDWHSTRQALTLTVSAFESGLAAILVMAHLLRRGLSLQGHIDDLDIDLLGRLLAANALVAMYLFAGGIFLGLLDDPVAQAALLDRLTGPYSSLFWIASLLTIVAPLPLLWRKVRHEPWLAVAVGIAVLAGTWLERVSLVVGGLPAERIGLLRANYSPTAAEWILLLGSAGLVLFFMLGFARLLPTISLYETRHDQHAGRAA</sequence>
<dbReference type="OrthoDB" id="9806499at2"/>
<dbReference type="PANTHER" id="PTHR43044">
    <property type="match status" value="1"/>
</dbReference>
<comment type="caution">
    <text evidence="8">The sequence shown here is derived from an EMBL/GenBank/DDBJ whole genome shotgun (WGS) entry which is preliminary data.</text>
</comment>
<dbReference type="RefSeq" id="WP_008599832.1">
    <property type="nucleotide sequence ID" value="NZ_AMRV01000001.1"/>
</dbReference>
<feature type="transmembrane region" description="Helical" evidence="7">
    <location>
        <begin position="333"/>
        <end position="350"/>
    </location>
</feature>
<feature type="transmembrane region" description="Helical" evidence="7">
    <location>
        <begin position="292"/>
        <end position="313"/>
    </location>
</feature>
<dbReference type="Proteomes" id="UP000011717">
    <property type="component" value="Unassembled WGS sequence"/>
</dbReference>
<name>M2U901_9SPHN</name>
<gene>
    <name evidence="8" type="ORF">C725_0398</name>
</gene>
<keyword evidence="4 7" id="KW-0812">Transmembrane</keyword>
<evidence type="ECO:0000256" key="7">
    <source>
        <dbReference type="SAM" id="Phobius"/>
    </source>
</evidence>
<keyword evidence="9" id="KW-1185">Reference proteome</keyword>
<accession>M2U901</accession>
<evidence type="ECO:0000313" key="8">
    <source>
        <dbReference type="EMBL" id="EMD84468.1"/>
    </source>
</evidence>